<evidence type="ECO:0000313" key="1">
    <source>
        <dbReference type="EMBL" id="PSV98835.1"/>
    </source>
</evidence>
<name>A0A2T3MPG8_9GAMM</name>
<dbReference type="AlphaFoldDB" id="A0A2T3MPG8"/>
<dbReference type="InterPro" id="IPR013783">
    <property type="entry name" value="Ig-like_fold"/>
</dbReference>
<dbReference type="InterPro" id="IPR049826">
    <property type="entry name" value="Ig-like_ice"/>
</dbReference>
<comment type="caution">
    <text evidence="1">The sequence shown here is derived from an EMBL/GenBank/DDBJ whole genome shotgun (WGS) entry which is preliminary data.</text>
</comment>
<dbReference type="Proteomes" id="UP000241954">
    <property type="component" value="Unassembled WGS sequence"/>
</dbReference>
<proteinExistence type="predicted"/>
<dbReference type="InterPro" id="IPR047777">
    <property type="entry name" value="LapA-like_RM"/>
</dbReference>
<dbReference type="RefSeq" id="WP_181316225.1">
    <property type="nucleotide sequence ID" value="NZ_PYLW01000003.1"/>
</dbReference>
<protein>
    <submittedName>
        <fullName evidence="1">Uncharacterized protein</fullName>
    </submittedName>
</protein>
<dbReference type="Gene3D" id="2.60.40.10">
    <property type="entry name" value="Immunoglobulins"/>
    <property type="match status" value="10"/>
</dbReference>
<sequence>MAKIENNTNELKVIDGTCFVIKNNKDVLAIDNHHQLQLDEIIVANSNTKMIFKKDGIEQVIEQSVPTCSMLSVDGIKVVNLDSGIDFNSNGIKNAAFSNNDINAIHNAILTGQDPTTLFEATAAGNELAAGRTGLNGSSATASFITINYDNDSMLAKAGFDTAYEPSIKKSHIEESSDISHSTLDAGVTITTIGGDNVINDEESHGKVPVTGTVDGDVKVGDTVTITVDGKAVGTATVESHNGKLTWTANVDGSVLDNATTDNVTATVTTHDEAGHSATATDDHIYTVDTDIAAAITITSIATDGVINADEAHNKVPVTGTVGADVKVGDTVTVVVDGQTVGTTKVVEQDGKLTWTADIDGSVLDGATADSVTATVTTTDDAGNSATATDDHPYNVDTDIAAAITITSIATDDNVTGPDSEQSQAIIGTVGGDVKAGDWVTVTLDGKTLGTAEVQADKSWHLSVDGKVLLDANTDHVGATVTTTDTAGNSKTATAEHNYTVDVNATIDIDKITGDNEITQQEGHQQSIAITGTVGGQVQVGDKVVVTINGTDYDTKVEAGNTWSVNVTGNDVLHADKATATVTTSYSSHNDTANSEENYQVGINAGVTITTIGGDNVINENESHSKVPVTGTVDGDVKVGDTVTITVDGKAVGTATVESHNGKLTWTAEVDGSVLDNATTDNVTATVTTHDEAGHSATATDDHIYTVDTDIAAAITITSIATDGVINADEAHNKVPVTGTVGADVKVGDTVTVVVDGQTVGTTKVVEQDGKLTWTAEVDGSVLDGATADSVTATVTTTDDAGNSATATDDHPYNVDTDIAAAITITSIATDDNVTGPDSEQSQAIIGTVGGDVKAGDWVTVTLDGKTLGTAEVQADKSWHLSVDGKVLLDANTDHVGATVTTTDTAGNSKTVTAEHNYTVDVNATIDIDKITGDNEITQQEGHQQSIAITGTVGGQVQVGDKVVVTINGTDYDTKVEAGNTWSVNVTGNDVLHADKATATVTTSYSSHNDTASSEENYQVGINAGVTITTIGGDNVINENESHSKVPVTGTVDGDVKVGDTVTITVDGKAVGTATVESHNGKLTWTAEVDGSVLDNATTDNVTATVTTHDEAGHSATATDDHIYTVDTDIAAAITITSIATDGVINADEAHNKVPVTGTVGADVKVGDTVTVVVDGQTVATTKVVEQDGKLTWTAEVDGSVLDGATADSVTATVTTTDDAGNSATATDDHPYNVDTDIAAAITITSIATDDNVTGPDSEQSQAIIGTVGGDVKAGDWVT</sequence>
<evidence type="ECO:0000313" key="2">
    <source>
        <dbReference type="Proteomes" id="UP000241954"/>
    </source>
</evidence>
<organism evidence="1 2">
    <name type="scientific">Photobacterium iliopiscarium</name>
    <dbReference type="NCBI Taxonomy" id="56192"/>
    <lineage>
        <taxon>Bacteria</taxon>
        <taxon>Pseudomonadati</taxon>
        <taxon>Pseudomonadota</taxon>
        <taxon>Gammaproteobacteria</taxon>
        <taxon>Vibrionales</taxon>
        <taxon>Vibrionaceae</taxon>
        <taxon>Photobacterium</taxon>
    </lineage>
</organism>
<dbReference type="NCBIfam" id="NF033510">
    <property type="entry name" value="Ca_tandemer"/>
    <property type="match status" value="10"/>
</dbReference>
<feature type="non-terminal residue" evidence="1">
    <location>
        <position position="1279"/>
    </location>
</feature>
<dbReference type="EMBL" id="PYLW01000003">
    <property type="protein sequence ID" value="PSV98835.1"/>
    <property type="molecule type" value="Genomic_DNA"/>
</dbReference>
<accession>A0A2T3MPG8</accession>
<reference evidence="1 2" key="1">
    <citation type="submission" date="2018-01" db="EMBL/GenBank/DDBJ databases">
        <title>Whole genome sequencing of Histamine producing bacteria.</title>
        <authorList>
            <person name="Butler K."/>
        </authorList>
    </citation>
    <scope>NUCLEOTIDE SEQUENCE [LARGE SCALE GENOMIC DNA]</scope>
    <source>
        <strain evidence="1 2">NCIMB 13481</strain>
    </source>
</reference>
<gene>
    <name evidence="1" type="ORF">C9I88_05290</name>
</gene>
<dbReference type="NCBIfam" id="NF012196">
    <property type="entry name" value="Ig_like_ice"/>
    <property type="match status" value="11"/>
</dbReference>
<dbReference type="STRING" id="56192.UB38_17410"/>
<dbReference type="NCBIfam" id="NF033682">
    <property type="entry name" value="retention_LapA"/>
    <property type="match status" value="1"/>
</dbReference>